<dbReference type="Pfam" id="PF01590">
    <property type="entry name" value="GAF"/>
    <property type="match status" value="1"/>
</dbReference>
<dbReference type="SUPFAM" id="SSF55781">
    <property type="entry name" value="GAF domain-like"/>
    <property type="match status" value="1"/>
</dbReference>
<evidence type="ECO:0000313" key="6">
    <source>
        <dbReference type="Proteomes" id="UP001474181"/>
    </source>
</evidence>
<dbReference type="PRINTS" id="PR00038">
    <property type="entry name" value="HTHLUXR"/>
</dbReference>
<dbReference type="SUPFAM" id="SSF46894">
    <property type="entry name" value="C-terminal effector domain of the bipartite response regulators"/>
    <property type="match status" value="1"/>
</dbReference>
<proteinExistence type="predicted"/>
<feature type="region of interest" description="Disordered" evidence="3">
    <location>
        <begin position="1"/>
        <end position="21"/>
    </location>
</feature>
<keyword evidence="2" id="KW-0804">Transcription</keyword>
<dbReference type="PROSITE" id="PS50043">
    <property type="entry name" value="HTH_LUXR_2"/>
    <property type="match status" value="1"/>
</dbReference>
<keyword evidence="6" id="KW-1185">Reference proteome</keyword>
<dbReference type="Proteomes" id="UP001474181">
    <property type="component" value="Unassembled WGS sequence"/>
</dbReference>
<accession>A0ABV1WNP4</accession>
<dbReference type="InterPro" id="IPR036388">
    <property type="entry name" value="WH-like_DNA-bd_sf"/>
</dbReference>
<evidence type="ECO:0000313" key="5">
    <source>
        <dbReference type="EMBL" id="MER7178110.1"/>
    </source>
</evidence>
<dbReference type="InterPro" id="IPR029016">
    <property type="entry name" value="GAF-like_dom_sf"/>
</dbReference>
<dbReference type="InterPro" id="IPR016032">
    <property type="entry name" value="Sig_transdc_resp-reg_C-effctor"/>
</dbReference>
<reference evidence="5 6" key="1">
    <citation type="submission" date="2024-06" db="EMBL/GenBank/DDBJ databases">
        <title>The Natural Products Discovery Center: Release of the First 8490 Sequenced Strains for Exploring Actinobacteria Biosynthetic Diversity.</title>
        <authorList>
            <person name="Kalkreuter E."/>
            <person name="Kautsar S.A."/>
            <person name="Yang D."/>
            <person name="Bader C.D."/>
            <person name="Teijaro C.N."/>
            <person name="Fluegel L."/>
            <person name="Davis C.M."/>
            <person name="Simpson J.R."/>
            <person name="Lauterbach L."/>
            <person name="Steele A.D."/>
            <person name="Gui C."/>
            <person name="Meng S."/>
            <person name="Li G."/>
            <person name="Viehrig K."/>
            <person name="Ye F."/>
            <person name="Su P."/>
            <person name="Kiefer A.F."/>
            <person name="Nichols A."/>
            <person name="Cepeda A.J."/>
            <person name="Yan W."/>
            <person name="Fan B."/>
            <person name="Jiang Y."/>
            <person name="Adhikari A."/>
            <person name="Zheng C.-J."/>
            <person name="Schuster L."/>
            <person name="Cowan T.M."/>
            <person name="Smanski M.J."/>
            <person name="Chevrette M.G."/>
            <person name="De Carvalho L.P.S."/>
            <person name="Shen B."/>
        </authorList>
    </citation>
    <scope>NUCLEOTIDE SEQUENCE [LARGE SCALE GENOMIC DNA]</scope>
    <source>
        <strain evidence="5 6">NPDC000234</strain>
    </source>
</reference>
<protein>
    <submittedName>
        <fullName evidence="5">LuxR C-terminal-related transcriptional regulator</fullName>
    </submittedName>
</protein>
<organism evidence="5 6">
    <name type="scientific">Streptomyces hyaluromycini</name>
    <dbReference type="NCBI Taxonomy" id="1377993"/>
    <lineage>
        <taxon>Bacteria</taxon>
        <taxon>Bacillati</taxon>
        <taxon>Actinomycetota</taxon>
        <taxon>Actinomycetes</taxon>
        <taxon>Kitasatosporales</taxon>
        <taxon>Streptomycetaceae</taxon>
        <taxon>Streptomyces</taxon>
    </lineage>
</organism>
<dbReference type="Pfam" id="PF00196">
    <property type="entry name" value="GerE"/>
    <property type="match status" value="1"/>
</dbReference>
<evidence type="ECO:0000259" key="4">
    <source>
        <dbReference type="PROSITE" id="PS50043"/>
    </source>
</evidence>
<name>A0ABV1WNP4_9ACTN</name>
<keyword evidence="1" id="KW-0805">Transcription regulation</keyword>
<dbReference type="Gene3D" id="3.30.450.40">
    <property type="match status" value="1"/>
</dbReference>
<feature type="domain" description="HTH luxR-type" evidence="4">
    <location>
        <begin position="334"/>
        <end position="399"/>
    </location>
</feature>
<dbReference type="Gene3D" id="1.10.10.10">
    <property type="entry name" value="Winged helix-like DNA-binding domain superfamily/Winged helix DNA-binding domain"/>
    <property type="match status" value="1"/>
</dbReference>
<gene>
    <name evidence="5" type="ORF">ABT404_01190</name>
</gene>
<feature type="region of interest" description="Disordered" evidence="3">
    <location>
        <begin position="261"/>
        <end position="280"/>
    </location>
</feature>
<evidence type="ECO:0000256" key="2">
    <source>
        <dbReference type="ARBA" id="ARBA00023163"/>
    </source>
</evidence>
<feature type="compositionally biased region" description="Pro residues" evidence="3">
    <location>
        <begin position="1"/>
        <end position="11"/>
    </location>
</feature>
<evidence type="ECO:0000256" key="3">
    <source>
        <dbReference type="SAM" id="MobiDB-lite"/>
    </source>
</evidence>
<dbReference type="CDD" id="cd06170">
    <property type="entry name" value="LuxR_C_like"/>
    <property type="match status" value="1"/>
</dbReference>
<dbReference type="EMBL" id="JBEPEK010000004">
    <property type="protein sequence ID" value="MER7178110.1"/>
    <property type="molecule type" value="Genomic_DNA"/>
</dbReference>
<dbReference type="SMART" id="SM00421">
    <property type="entry name" value="HTH_LUXR"/>
    <property type="match status" value="1"/>
</dbReference>
<evidence type="ECO:0000256" key="1">
    <source>
        <dbReference type="ARBA" id="ARBA00023015"/>
    </source>
</evidence>
<dbReference type="InterPro" id="IPR003018">
    <property type="entry name" value="GAF"/>
</dbReference>
<dbReference type="InterPro" id="IPR000792">
    <property type="entry name" value="Tscrpt_reg_LuxR_C"/>
</dbReference>
<sequence length="425" mass="45936">MPRPASEPPSEPAAGRSGSLRARSGDLVDAFERRSRRLLATAPAAGAALEVLGAAAHCLLRRVPADVWCGVLLDPATLLDTGGRHEQGFPERVMPRLFEIEHAEQAGVDNIRALSRRTEPASLLSVSTGRRLEDSVYYRDILHPEGLADELRVALRDRGHCWGLLVLCRARGTLPFSPADVALAARLSTPAGRALRQAFLLGGTDLGDTPDAPGLVILDRNGRIQQATPTARHWLGQIQESRPTGEQTGPLALQAVAARVRTTAHENPGESPVHSTRSRVRTHSGHWVTLHATHMSAPEHARGNGGGTGLGEETGAGHTYVSVGLSQPGDLAAIVLDAYGLSARERQVAQRVLVGRSTTEIVDELAITEDTVQDHLKKIFRKADVHSRRELMEEVFFHHYLPGLVQPPLTTDGRRRPRDRGAGNP</sequence>
<comment type="caution">
    <text evidence="5">The sequence shown here is derived from an EMBL/GenBank/DDBJ whole genome shotgun (WGS) entry which is preliminary data.</text>
</comment>
<dbReference type="RefSeq" id="WP_350776145.1">
    <property type="nucleotide sequence ID" value="NZ_JBEPEK010000004.1"/>
</dbReference>